<name>A0ABN9WEK8_9DINO</name>
<dbReference type="InterPro" id="IPR011989">
    <property type="entry name" value="ARM-like"/>
</dbReference>
<organism evidence="1 2">
    <name type="scientific">Prorocentrum cordatum</name>
    <dbReference type="NCBI Taxonomy" id="2364126"/>
    <lineage>
        <taxon>Eukaryota</taxon>
        <taxon>Sar</taxon>
        <taxon>Alveolata</taxon>
        <taxon>Dinophyceae</taxon>
        <taxon>Prorocentrales</taxon>
        <taxon>Prorocentraceae</taxon>
        <taxon>Prorocentrum</taxon>
    </lineage>
</organism>
<dbReference type="PANTHER" id="PTHR47170">
    <property type="entry name" value="MALONYL-COA ACP TRANSACYLASE, ACP-BINDING"/>
    <property type="match status" value="1"/>
</dbReference>
<gene>
    <name evidence="1" type="ORF">PCOR1329_LOCUS65485</name>
</gene>
<dbReference type="PANTHER" id="PTHR47170:SF2">
    <property type="entry name" value="MALONYL-COA:ACP TRANSACYLASE (MAT) DOMAIN-CONTAINING PROTEIN"/>
    <property type="match status" value="1"/>
</dbReference>
<reference evidence="1" key="1">
    <citation type="submission" date="2023-10" db="EMBL/GenBank/DDBJ databases">
        <authorList>
            <person name="Chen Y."/>
            <person name="Shah S."/>
            <person name="Dougan E. K."/>
            <person name="Thang M."/>
            <person name="Chan C."/>
        </authorList>
    </citation>
    <scope>NUCLEOTIDE SEQUENCE [LARGE SCALE GENOMIC DNA]</scope>
</reference>
<protein>
    <submittedName>
        <fullName evidence="1">Uncharacterized protein</fullName>
    </submittedName>
</protein>
<dbReference type="SUPFAM" id="SSF48371">
    <property type="entry name" value="ARM repeat"/>
    <property type="match status" value="1"/>
</dbReference>
<dbReference type="Proteomes" id="UP001189429">
    <property type="component" value="Unassembled WGS sequence"/>
</dbReference>
<evidence type="ECO:0000313" key="1">
    <source>
        <dbReference type="EMBL" id="CAK0883225.1"/>
    </source>
</evidence>
<evidence type="ECO:0000313" key="2">
    <source>
        <dbReference type="Proteomes" id="UP001189429"/>
    </source>
</evidence>
<dbReference type="InterPro" id="IPR001227">
    <property type="entry name" value="Ac_transferase_dom_sf"/>
</dbReference>
<proteinExistence type="predicted"/>
<keyword evidence="2" id="KW-1185">Reference proteome</keyword>
<sequence>MSGGAAAHCAAAVPMVADASWRVRAAAADLICAAGSAGAAEVVQLGKMLNDPSPGVVVAAARAIGGVGPGAASQTQGLEAVLENNAEDRSSFASAATGMSRREPAARRKPACAAAAALAAIGIAGAKSAPKVAACLASQDAELRAEAARALGLMGAAGAKYEGDLVRLLGDASPSVAAAACCALGCLEARAQVGSLAPLLKSQFPAVRAAACQALGTMGPAAELHVEEVVRLLQDKSEQVASEAAAALPKCGEAAQVYASELCRLMLGDAPPAVRAAAALSLAAMGERGAAFQEEIEVLLQEDPAPEVQAAAESALRMIESHSTEVASAAARAAEIADAAASAAADAARAEAAAQAARAQLPLELAYVDPAAVRRPVALMFPGQGSQHVKMLQDVQDLPTVKDILAKANSILGYDILAICMEGPEEKLGQTRFCQPAMYIGGLAAVEKLKTEKPRGTPTTETSDVS</sequence>
<dbReference type="Gene3D" id="1.25.10.10">
    <property type="entry name" value="Leucine-rich Repeat Variant"/>
    <property type="match status" value="3"/>
</dbReference>
<dbReference type="InterPro" id="IPR052760">
    <property type="entry name" value="Mitochondrial_malonyltrans"/>
</dbReference>
<dbReference type="Pfam" id="PF13646">
    <property type="entry name" value="HEAT_2"/>
    <property type="match status" value="1"/>
</dbReference>
<accession>A0ABN9WEK8</accession>
<dbReference type="InterPro" id="IPR016035">
    <property type="entry name" value="Acyl_Trfase/lysoPLipase"/>
</dbReference>
<comment type="caution">
    <text evidence="1">The sequence shown here is derived from an EMBL/GenBank/DDBJ whole genome shotgun (WGS) entry which is preliminary data.</text>
</comment>
<dbReference type="InterPro" id="IPR016024">
    <property type="entry name" value="ARM-type_fold"/>
</dbReference>
<dbReference type="SUPFAM" id="SSF52151">
    <property type="entry name" value="FabD/lysophospholipase-like"/>
    <property type="match status" value="1"/>
</dbReference>
<dbReference type="Gene3D" id="3.40.366.10">
    <property type="entry name" value="Malonyl-Coenzyme A Acyl Carrier Protein, domain 2"/>
    <property type="match status" value="1"/>
</dbReference>
<dbReference type="EMBL" id="CAUYUJ010018393">
    <property type="protein sequence ID" value="CAK0883225.1"/>
    <property type="molecule type" value="Genomic_DNA"/>
</dbReference>